<dbReference type="AlphaFoldDB" id="A0A9P7B9H1"/>
<evidence type="ECO:0000313" key="2">
    <source>
        <dbReference type="EMBL" id="KAG0665567.1"/>
    </source>
</evidence>
<organism evidence="2 3">
    <name type="scientific">Rhodotorula mucilaginosa</name>
    <name type="common">Yeast</name>
    <name type="synonym">Rhodotorula rubra</name>
    <dbReference type="NCBI Taxonomy" id="5537"/>
    <lineage>
        <taxon>Eukaryota</taxon>
        <taxon>Fungi</taxon>
        <taxon>Dikarya</taxon>
        <taxon>Basidiomycota</taxon>
        <taxon>Pucciniomycotina</taxon>
        <taxon>Microbotryomycetes</taxon>
        <taxon>Sporidiobolales</taxon>
        <taxon>Sporidiobolaceae</taxon>
        <taxon>Rhodotorula</taxon>
    </lineage>
</organism>
<sequence length="211" mass="23319">MASDTAWTQRKAPRGRVEKDLGSCTLAIERRVLSSVRHQQGLTNLLVFALVVWFSRSVLNALTHTVRTSNTLLKMARTKSSPDPYFDIASPSSLDHEKGVGSPRTVRSSSSNGPDLPKLTSDAAVPRPQDPALRALARLSDGTCNLFAPGVSMARAWLGFRAYEPGQRHVQREDARLKKEFPTLNSKLRRKKISKLYAAAKAEKENAEHEA</sequence>
<evidence type="ECO:0000313" key="3">
    <source>
        <dbReference type="Proteomes" id="UP000777482"/>
    </source>
</evidence>
<proteinExistence type="predicted"/>
<dbReference type="EMBL" id="PUHQ01000008">
    <property type="protein sequence ID" value="KAG0665567.1"/>
    <property type="molecule type" value="Genomic_DNA"/>
</dbReference>
<feature type="region of interest" description="Disordered" evidence="1">
    <location>
        <begin position="84"/>
        <end position="127"/>
    </location>
</feature>
<keyword evidence="3" id="KW-1185">Reference proteome</keyword>
<comment type="caution">
    <text evidence="2">The sequence shown here is derived from an EMBL/GenBank/DDBJ whole genome shotgun (WGS) entry which is preliminary data.</text>
</comment>
<evidence type="ECO:0000256" key="1">
    <source>
        <dbReference type="SAM" id="MobiDB-lite"/>
    </source>
</evidence>
<name>A0A9P7B9H1_RHOMI</name>
<reference evidence="2 3" key="1">
    <citation type="submission" date="2020-11" db="EMBL/GenBank/DDBJ databases">
        <title>Kefir isolates.</title>
        <authorList>
            <person name="Marcisauskas S."/>
            <person name="Kim Y."/>
            <person name="Blasche S."/>
        </authorList>
    </citation>
    <scope>NUCLEOTIDE SEQUENCE [LARGE SCALE GENOMIC DNA]</scope>
    <source>
        <strain evidence="2 3">KR</strain>
    </source>
</reference>
<gene>
    <name evidence="2" type="ORF">C6P46_006350</name>
</gene>
<accession>A0A9P7B9H1</accession>
<dbReference type="Proteomes" id="UP000777482">
    <property type="component" value="Unassembled WGS sequence"/>
</dbReference>
<protein>
    <submittedName>
        <fullName evidence="2">Uncharacterized protein</fullName>
    </submittedName>
</protein>